<keyword evidence="2 5" id="KW-0808">Transferase</keyword>
<dbReference type="Pfam" id="PF13649">
    <property type="entry name" value="Methyltransf_25"/>
    <property type="match status" value="1"/>
</dbReference>
<dbReference type="AlphaFoldDB" id="A0A1L5NEA8"/>
<dbReference type="InterPro" id="IPR041698">
    <property type="entry name" value="Methyltransf_25"/>
</dbReference>
<sequence length="256" mass="28397">MNTGHNRMPQNVYDDPVFFEGYKNLRQNDTGLNGALEVPALHALLPDLSGRRVLDLGCGFGDFARYARGHGAQSVTALDVSENMIAEAARLTADDNIVYLHSSIEDFSPKPESFDLCVSSLALHYINDYAAVTKRMFAGLTSGGKFIFSVEHPACTAHPVGWVLGPDGAPLHWPLDQYQREGERRTSWFVDGVTKFHRTVETYVNTLIAAGFRLDHIGEPKPLAEFLKERPSLEETLRRPPFLLLAATKPDLSLKS</sequence>
<evidence type="ECO:0000256" key="1">
    <source>
        <dbReference type="ARBA" id="ARBA00022603"/>
    </source>
</evidence>
<evidence type="ECO:0000259" key="4">
    <source>
        <dbReference type="Pfam" id="PF13649"/>
    </source>
</evidence>
<organism evidence="5 6">
    <name type="scientific">Rhizobium gallicum</name>
    <dbReference type="NCBI Taxonomy" id="56730"/>
    <lineage>
        <taxon>Bacteria</taxon>
        <taxon>Pseudomonadati</taxon>
        <taxon>Pseudomonadota</taxon>
        <taxon>Alphaproteobacteria</taxon>
        <taxon>Hyphomicrobiales</taxon>
        <taxon>Rhizobiaceae</taxon>
        <taxon>Rhizobium/Agrobacterium group</taxon>
        <taxon>Rhizobium</taxon>
    </lineage>
</organism>
<dbReference type="STRING" id="56730.IE4872_CH00567"/>
<reference evidence="5 6" key="1">
    <citation type="submission" date="2016-09" db="EMBL/GenBank/DDBJ databases">
        <title>The complete genome sequences of Rhizobium gallicum, symbiovars gallicum and phaseoli, symbionts associated to common bean (Phaseolus vulgaris).</title>
        <authorList>
            <person name="Bustos P."/>
            <person name="Santamaria R.I."/>
            <person name="Perez-Carrascal O.M."/>
            <person name="Juarez S."/>
            <person name="Lozano L."/>
            <person name="Martinez-Flores I."/>
            <person name="Martinez-Romero E."/>
            <person name="Cevallos M."/>
            <person name="Romero D."/>
            <person name="Davila G."/>
            <person name="Gonzalez V."/>
        </authorList>
    </citation>
    <scope>NUCLEOTIDE SEQUENCE [LARGE SCALE GENOMIC DNA]</scope>
    <source>
        <strain evidence="5 6">IE4872</strain>
    </source>
</reference>
<feature type="domain" description="Methyltransferase" evidence="4">
    <location>
        <begin position="53"/>
        <end position="144"/>
    </location>
</feature>
<evidence type="ECO:0000313" key="5">
    <source>
        <dbReference type="EMBL" id="APO66230.1"/>
    </source>
</evidence>
<dbReference type="SUPFAM" id="SSF53335">
    <property type="entry name" value="S-adenosyl-L-methionine-dependent methyltransferases"/>
    <property type="match status" value="1"/>
</dbReference>
<dbReference type="GO" id="GO:0008168">
    <property type="term" value="F:methyltransferase activity"/>
    <property type="evidence" value="ECO:0007669"/>
    <property type="project" value="UniProtKB-KW"/>
</dbReference>
<dbReference type="EMBL" id="CP017101">
    <property type="protein sequence ID" value="APO66230.1"/>
    <property type="molecule type" value="Genomic_DNA"/>
</dbReference>
<accession>A0A1L5NEA8</accession>
<dbReference type="PANTHER" id="PTHR43464">
    <property type="entry name" value="METHYLTRANSFERASE"/>
    <property type="match status" value="1"/>
</dbReference>
<dbReference type="PANTHER" id="PTHR43464:SF19">
    <property type="entry name" value="UBIQUINONE BIOSYNTHESIS O-METHYLTRANSFERASE, MITOCHONDRIAL"/>
    <property type="match status" value="1"/>
</dbReference>
<proteinExistence type="predicted"/>
<dbReference type="CDD" id="cd02440">
    <property type="entry name" value="AdoMet_MTases"/>
    <property type="match status" value="1"/>
</dbReference>
<protein>
    <submittedName>
        <fullName evidence="5">SAM-dependent methyltransferase protein</fullName>
    </submittedName>
</protein>
<gene>
    <name evidence="5" type="ORF">IE4872_CH00567</name>
</gene>
<keyword evidence="3" id="KW-0949">S-adenosyl-L-methionine</keyword>
<dbReference type="InterPro" id="IPR029063">
    <property type="entry name" value="SAM-dependent_MTases_sf"/>
</dbReference>
<evidence type="ECO:0000256" key="2">
    <source>
        <dbReference type="ARBA" id="ARBA00022679"/>
    </source>
</evidence>
<name>A0A1L5NEA8_9HYPH</name>
<dbReference type="OrthoDB" id="9791837at2"/>
<dbReference type="Proteomes" id="UP000184749">
    <property type="component" value="Chromosome"/>
</dbReference>
<evidence type="ECO:0000313" key="6">
    <source>
        <dbReference type="Proteomes" id="UP000184749"/>
    </source>
</evidence>
<dbReference type="RefSeq" id="WP_074066541.1">
    <property type="nucleotide sequence ID" value="NZ_CP017101.1"/>
</dbReference>
<dbReference type="GO" id="GO:0032259">
    <property type="term" value="P:methylation"/>
    <property type="evidence" value="ECO:0007669"/>
    <property type="project" value="UniProtKB-KW"/>
</dbReference>
<dbReference type="Gene3D" id="3.40.50.150">
    <property type="entry name" value="Vaccinia Virus protein VP39"/>
    <property type="match status" value="1"/>
</dbReference>
<keyword evidence="1 5" id="KW-0489">Methyltransferase</keyword>
<evidence type="ECO:0000256" key="3">
    <source>
        <dbReference type="ARBA" id="ARBA00022691"/>
    </source>
</evidence>